<keyword evidence="1" id="KW-0472">Membrane</keyword>
<feature type="transmembrane region" description="Helical" evidence="1">
    <location>
        <begin position="38"/>
        <end position="58"/>
    </location>
</feature>
<evidence type="ECO:0000313" key="2">
    <source>
        <dbReference type="EMBL" id="SDI32299.1"/>
    </source>
</evidence>
<dbReference type="AlphaFoldDB" id="A0A1G8JLV9"/>
<dbReference type="EMBL" id="FNDZ01000002">
    <property type="protein sequence ID" value="SDI32299.1"/>
    <property type="molecule type" value="Genomic_DNA"/>
</dbReference>
<gene>
    <name evidence="2" type="ORF">SAMN05421804_10251</name>
</gene>
<accession>A0A1G8JLV9</accession>
<organism evidence="2 3">
    <name type="scientific">Proteiniclasticum ruminis</name>
    <dbReference type="NCBI Taxonomy" id="398199"/>
    <lineage>
        <taxon>Bacteria</taxon>
        <taxon>Bacillati</taxon>
        <taxon>Bacillota</taxon>
        <taxon>Clostridia</taxon>
        <taxon>Eubacteriales</taxon>
        <taxon>Clostridiaceae</taxon>
        <taxon>Proteiniclasticum</taxon>
    </lineage>
</organism>
<sequence length="85" mass="9534">MLSLIYNLLSLGLFLGIIIVILFILYKSMKGRSTFQKLNRLTVLAMIITFIGLVFLGYGFLNAVLGSTLVLLLIRISYVIYVDSN</sequence>
<feature type="transmembrane region" description="Helical" evidence="1">
    <location>
        <begin position="64"/>
        <end position="82"/>
    </location>
</feature>
<evidence type="ECO:0000256" key="1">
    <source>
        <dbReference type="SAM" id="Phobius"/>
    </source>
</evidence>
<name>A0A1G8JLV9_9CLOT</name>
<proteinExistence type="predicted"/>
<feature type="transmembrane region" description="Helical" evidence="1">
    <location>
        <begin position="6"/>
        <end position="26"/>
    </location>
</feature>
<keyword evidence="1" id="KW-1133">Transmembrane helix</keyword>
<keyword evidence="1" id="KW-0812">Transmembrane</keyword>
<dbReference type="Proteomes" id="UP000183255">
    <property type="component" value="Unassembled WGS sequence"/>
</dbReference>
<reference evidence="2 3" key="1">
    <citation type="submission" date="2016-10" db="EMBL/GenBank/DDBJ databases">
        <authorList>
            <person name="de Groot N.N."/>
        </authorList>
    </citation>
    <scope>NUCLEOTIDE SEQUENCE [LARGE SCALE GENOMIC DNA]</scope>
    <source>
        <strain evidence="2 3">CGMCC 1.5058</strain>
    </source>
</reference>
<protein>
    <submittedName>
        <fullName evidence="2">Uncharacterized protein</fullName>
    </submittedName>
</protein>
<evidence type="ECO:0000313" key="3">
    <source>
        <dbReference type="Proteomes" id="UP000183255"/>
    </source>
</evidence>